<dbReference type="Gene3D" id="3.40.50.12780">
    <property type="entry name" value="N-terminal domain of ligase-like"/>
    <property type="match status" value="1"/>
</dbReference>
<keyword evidence="2 7" id="KW-0436">Ligase</keyword>
<dbReference type="PANTHER" id="PTHR24096">
    <property type="entry name" value="LONG-CHAIN-FATTY-ACID--COA LIGASE"/>
    <property type="match status" value="1"/>
</dbReference>
<evidence type="ECO:0000256" key="2">
    <source>
        <dbReference type="ARBA" id="ARBA00022598"/>
    </source>
</evidence>
<dbReference type="EMBL" id="UOEK01000049">
    <property type="protein sequence ID" value="VAV93793.1"/>
    <property type="molecule type" value="Genomic_DNA"/>
</dbReference>
<dbReference type="Pfam" id="PF00501">
    <property type="entry name" value="AMP-binding"/>
    <property type="match status" value="1"/>
</dbReference>
<comment type="similarity">
    <text evidence="1">Belongs to the ATP-dependent AMP-binding enzyme family.</text>
</comment>
<evidence type="ECO:0000259" key="5">
    <source>
        <dbReference type="Pfam" id="PF00501"/>
    </source>
</evidence>
<feature type="domain" description="AMP-dependent synthetase/ligase" evidence="5">
    <location>
        <begin position="27"/>
        <end position="382"/>
    </location>
</feature>
<evidence type="ECO:0000256" key="1">
    <source>
        <dbReference type="ARBA" id="ARBA00006432"/>
    </source>
</evidence>
<name>A0A3B0SBU4_9ZZZZ</name>
<accession>A0A3B0SBU4</accession>
<dbReference type="PROSITE" id="PS00455">
    <property type="entry name" value="AMP_BINDING"/>
    <property type="match status" value="1"/>
</dbReference>
<dbReference type="InterPro" id="IPR042099">
    <property type="entry name" value="ANL_N_sf"/>
</dbReference>
<dbReference type="EC" id="6.2.1.3" evidence="7"/>
<sequence length="517" mass="54695">MSIVFRSPEPDVVFGDVTVTEAAFAKAGELGEKPYLIDGTTGDVLTYAGAIDGIYRVAGGLIAAGLPANGVVAVIAANSPDYALAFHGTVTAGGTVTTLNPTYTVEEISHQLNDSGASMIICDAMFVETSAAAAAASGIDTIYTIGDVPGFTSFEALKTSDPIAAPVAVDPATHVAVLPYSSGTTGLSKGVELTHRNLVANLAQAQPVFGSVGDAVAVAVLPFFHIYGMQVLMNGIAMGGSTAVTMPRFDLVHFLEILQDYKVTHAYLVPPIILALAKHPLVDNYDLSALQRVVSGAAPLGADLAEEAARRIEADVVQGYGLTEVSPVSHGTFPGDYRPGSIGVLVPSTEARIVDPETGEDCGIDTDGELWLRGPQVMKGYLNNPQATADCIDSDGWFHTGDIARVDEHNHFYIVDRLKELIKYKGFQVPPAELEALLISHPDIADVAVVPVPDVGAGELPKAFVVRTPGSEMTDQEVKDFVAQRVATYKQVRLVEFIDEIPKSASGKILRRLLRDR</sequence>
<dbReference type="Pfam" id="PF13193">
    <property type="entry name" value="AMP-binding_C"/>
    <property type="match status" value="1"/>
</dbReference>
<dbReference type="Gene3D" id="3.30.300.30">
    <property type="match status" value="1"/>
</dbReference>
<dbReference type="InterPro" id="IPR020845">
    <property type="entry name" value="AMP-binding_CS"/>
</dbReference>
<dbReference type="FunFam" id="3.40.50.12780:FF:000003">
    <property type="entry name" value="Long-chain-fatty-acid--CoA ligase FadD"/>
    <property type="match status" value="1"/>
</dbReference>
<dbReference type="SUPFAM" id="SSF56801">
    <property type="entry name" value="Acetyl-CoA synthetase-like"/>
    <property type="match status" value="1"/>
</dbReference>
<dbReference type="InterPro" id="IPR000873">
    <property type="entry name" value="AMP-dep_synth/lig_dom"/>
</dbReference>
<evidence type="ECO:0000259" key="6">
    <source>
        <dbReference type="Pfam" id="PF13193"/>
    </source>
</evidence>
<organism evidence="7">
    <name type="scientific">hydrothermal vent metagenome</name>
    <dbReference type="NCBI Taxonomy" id="652676"/>
    <lineage>
        <taxon>unclassified sequences</taxon>
        <taxon>metagenomes</taxon>
        <taxon>ecological metagenomes</taxon>
    </lineage>
</organism>
<evidence type="ECO:0000256" key="4">
    <source>
        <dbReference type="ARBA" id="ARBA00022840"/>
    </source>
</evidence>
<dbReference type="FunFam" id="3.30.300.30:FF:000007">
    <property type="entry name" value="4-coumarate--CoA ligase 2"/>
    <property type="match status" value="1"/>
</dbReference>
<gene>
    <name evidence="7" type="ORF">MNBD_ACTINO02-319</name>
</gene>
<protein>
    <submittedName>
        <fullName evidence="7">Long-chain-fatty-acid--CoA ligase</fullName>
        <ecNumber evidence="7">6.2.1.3</ecNumber>
    </submittedName>
</protein>
<keyword evidence="3" id="KW-0547">Nucleotide-binding</keyword>
<reference evidence="7" key="1">
    <citation type="submission" date="2018-06" db="EMBL/GenBank/DDBJ databases">
        <authorList>
            <person name="Zhirakovskaya E."/>
        </authorList>
    </citation>
    <scope>NUCLEOTIDE SEQUENCE</scope>
</reference>
<dbReference type="InterPro" id="IPR025110">
    <property type="entry name" value="AMP-bd_C"/>
</dbReference>
<proteinExistence type="inferred from homology"/>
<evidence type="ECO:0000313" key="7">
    <source>
        <dbReference type="EMBL" id="VAV93793.1"/>
    </source>
</evidence>
<keyword evidence="4" id="KW-0067">ATP-binding</keyword>
<evidence type="ECO:0000256" key="3">
    <source>
        <dbReference type="ARBA" id="ARBA00022741"/>
    </source>
</evidence>
<dbReference type="AlphaFoldDB" id="A0A3B0SBU4"/>
<dbReference type="PANTHER" id="PTHR24096:SF149">
    <property type="entry name" value="AMP-BINDING DOMAIN-CONTAINING PROTEIN-RELATED"/>
    <property type="match status" value="1"/>
</dbReference>
<dbReference type="GO" id="GO:0004467">
    <property type="term" value="F:long-chain fatty acid-CoA ligase activity"/>
    <property type="evidence" value="ECO:0007669"/>
    <property type="project" value="UniProtKB-EC"/>
</dbReference>
<feature type="domain" description="AMP-binding enzyme C-terminal" evidence="6">
    <location>
        <begin position="433"/>
        <end position="508"/>
    </location>
</feature>
<dbReference type="GO" id="GO:0005524">
    <property type="term" value="F:ATP binding"/>
    <property type="evidence" value="ECO:0007669"/>
    <property type="project" value="UniProtKB-KW"/>
</dbReference>
<dbReference type="InterPro" id="IPR045851">
    <property type="entry name" value="AMP-bd_C_sf"/>
</dbReference>